<dbReference type="GO" id="GO:0005739">
    <property type="term" value="C:mitochondrion"/>
    <property type="evidence" value="ECO:0007669"/>
    <property type="project" value="TreeGrafter"/>
</dbReference>
<dbReference type="PROSITE" id="PS00331">
    <property type="entry name" value="MALIC_ENZYMES"/>
    <property type="match status" value="1"/>
</dbReference>
<proteinExistence type="inferred from homology"/>
<dbReference type="GO" id="GO:0006108">
    <property type="term" value="P:malate metabolic process"/>
    <property type="evidence" value="ECO:0007669"/>
    <property type="project" value="TreeGrafter"/>
</dbReference>
<organism evidence="11 12">
    <name type="scientific">Ridgeia piscesae</name>
    <name type="common">Tubeworm</name>
    <dbReference type="NCBI Taxonomy" id="27915"/>
    <lineage>
        <taxon>Eukaryota</taxon>
        <taxon>Metazoa</taxon>
        <taxon>Spiralia</taxon>
        <taxon>Lophotrochozoa</taxon>
        <taxon>Annelida</taxon>
        <taxon>Polychaeta</taxon>
        <taxon>Sedentaria</taxon>
        <taxon>Canalipalpata</taxon>
        <taxon>Sabellida</taxon>
        <taxon>Siboglinidae</taxon>
        <taxon>Ridgeia</taxon>
    </lineage>
</organism>
<keyword evidence="12" id="KW-1185">Reference proteome</keyword>
<evidence type="ECO:0000256" key="1">
    <source>
        <dbReference type="ARBA" id="ARBA00001936"/>
    </source>
</evidence>
<dbReference type="FunFam" id="3.40.50.10380:FF:000004">
    <property type="entry name" value="Malic enzyme"/>
    <property type="match status" value="1"/>
</dbReference>
<evidence type="ECO:0000256" key="2">
    <source>
        <dbReference type="ARBA" id="ARBA00008785"/>
    </source>
</evidence>
<dbReference type="Pfam" id="PF00390">
    <property type="entry name" value="malic"/>
    <property type="match status" value="1"/>
</dbReference>
<keyword evidence="3 7" id="KW-0479">Metal-binding</keyword>
<evidence type="ECO:0000256" key="8">
    <source>
        <dbReference type="RuleBase" id="RU003426"/>
    </source>
</evidence>
<feature type="binding site" evidence="6">
    <location>
        <position position="544"/>
    </location>
    <ligand>
        <name>(S)-malate</name>
        <dbReference type="ChEBI" id="CHEBI:15589"/>
    </ligand>
</feature>
<evidence type="ECO:0000256" key="7">
    <source>
        <dbReference type="PIRSR" id="PIRSR000106-3"/>
    </source>
</evidence>
<dbReference type="SMART" id="SM01274">
    <property type="entry name" value="malic"/>
    <property type="match status" value="1"/>
</dbReference>
<dbReference type="InterPro" id="IPR012302">
    <property type="entry name" value="Malic_NAD-bd"/>
</dbReference>
<evidence type="ECO:0000313" key="11">
    <source>
        <dbReference type="EMBL" id="KAK2168196.1"/>
    </source>
</evidence>
<feature type="active site" description="Proton acceptor" evidence="5">
    <location>
        <position position="263"/>
    </location>
</feature>
<dbReference type="FunFam" id="3.40.50.720:FF:000060">
    <property type="entry name" value="Malic enzyme"/>
    <property type="match status" value="1"/>
</dbReference>
<keyword evidence="4 8" id="KW-0560">Oxidoreductase</keyword>
<dbReference type="InterPro" id="IPR036291">
    <property type="entry name" value="NAD(P)-bd_dom_sf"/>
</dbReference>
<dbReference type="InterPro" id="IPR046346">
    <property type="entry name" value="Aminoacid_DH-like_N_sf"/>
</dbReference>
<evidence type="ECO:0000256" key="4">
    <source>
        <dbReference type="ARBA" id="ARBA00023002"/>
    </source>
</evidence>
<dbReference type="EMBL" id="JAODUO010001239">
    <property type="protein sequence ID" value="KAK2168196.1"/>
    <property type="molecule type" value="Genomic_DNA"/>
</dbReference>
<feature type="domain" description="Malic enzyme NAD-binding" evidence="9">
    <location>
        <begin position="360"/>
        <end position="613"/>
    </location>
</feature>
<feature type="binding site" evidence="7">
    <location>
        <position position="359"/>
    </location>
    <ligand>
        <name>a divalent metal cation</name>
        <dbReference type="ChEBI" id="CHEBI:60240"/>
    </ligand>
</feature>
<evidence type="ECO:0000256" key="3">
    <source>
        <dbReference type="ARBA" id="ARBA00022723"/>
    </source>
</evidence>
<comment type="caution">
    <text evidence="11">The sequence shown here is derived from an EMBL/GenBank/DDBJ whole genome shotgun (WGS) entry which is preliminary data.</text>
</comment>
<feature type="domain" description="Malic enzyme N-terminal" evidence="10">
    <location>
        <begin position="169"/>
        <end position="350"/>
    </location>
</feature>
<evidence type="ECO:0000256" key="6">
    <source>
        <dbReference type="PIRSR" id="PIRSR000106-2"/>
    </source>
</evidence>
<accession>A0AAD9KBC1</accession>
<dbReference type="SMART" id="SM00919">
    <property type="entry name" value="Malic_M"/>
    <property type="match status" value="1"/>
</dbReference>
<dbReference type="NCBIfam" id="NF010052">
    <property type="entry name" value="PRK13529.1"/>
    <property type="match status" value="1"/>
</dbReference>
<name>A0AAD9KBC1_RIDPI</name>
<evidence type="ECO:0000259" key="9">
    <source>
        <dbReference type="SMART" id="SM00919"/>
    </source>
</evidence>
<feature type="binding site" evidence="7">
    <location>
        <position position="336"/>
    </location>
    <ligand>
        <name>a divalent metal cation</name>
        <dbReference type="ChEBI" id="CHEBI:60240"/>
    </ligand>
</feature>
<comment type="cofactor">
    <cofactor evidence="1">
        <name>Mn(2+)</name>
        <dbReference type="ChEBI" id="CHEBI:29035"/>
    </cofactor>
</comment>
<dbReference type="InterPro" id="IPR012301">
    <property type="entry name" value="Malic_N_dom"/>
</dbReference>
<protein>
    <recommendedName>
        <fullName evidence="8">Malic enzyme</fullName>
    </recommendedName>
</protein>
<dbReference type="GO" id="GO:0004473">
    <property type="term" value="F:malate dehydrogenase (decarboxylating) (NADP+) activity"/>
    <property type="evidence" value="ECO:0007669"/>
    <property type="project" value="TreeGrafter"/>
</dbReference>
<comment type="cofactor">
    <cofactor evidence="7">
        <name>Mg(2+)</name>
        <dbReference type="ChEBI" id="CHEBI:18420"/>
    </cofactor>
    <cofactor evidence="7">
        <name>Mn(2+)</name>
        <dbReference type="ChEBI" id="CHEBI:29035"/>
    </cofactor>
    <text evidence="7">Divalent metal cations. Prefers magnesium or manganese.</text>
</comment>
<evidence type="ECO:0000259" key="10">
    <source>
        <dbReference type="SMART" id="SM01274"/>
    </source>
</evidence>
<reference evidence="11" key="1">
    <citation type="journal article" date="2023" name="Mol. Biol. Evol.">
        <title>Third-Generation Sequencing Reveals the Adaptive Role of the Epigenome in Three Deep-Sea Polychaetes.</title>
        <authorList>
            <person name="Perez M."/>
            <person name="Aroh O."/>
            <person name="Sun Y."/>
            <person name="Lan Y."/>
            <person name="Juniper S.K."/>
            <person name="Young C.R."/>
            <person name="Angers B."/>
            <person name="Qian P.Y."/>
        </authorList>
    </citation>
    <scope>NUCLEOTIDE SEQUENCE</scope>
    <source>
        <strain evidence="11">R07B-5</strain>
    </source>
</reference>
<feature type="binding site" evidence="6">
    <location>
        <position position="500"/>
    </location>
    <ligand>
        <name>(S)-malate</name>
        <dbReference type="ChEBI" id="CHEBI:15589"/>
    </ligand>
</feature>
<gene>
    <name evidence="11" type="ORF">NP493_1240g00044</name>
</gene>
<dbReference type="SUPFAM" id="SSF51735">
    <property type="entry name" value="NAD(P)-binding Rossmann-fold domains"/>
    <property type="match status" value="1"/>
</dbReference>
<dbReference type="InterPro" id="IPR001891">
    <property type="entry name" value="Malic_OxRdtase"/>
</dbReference>
<dbReference type="GO" id="GO:0046872">
    <property type="term" value="F:metal ion binding"/>
    <property type="evidence" value="ECO:0007669"/>
    <property type="project" value="UniProtKB-KW"/>
</dbReference>
<dbReference type="PRINTS" id="PR00072">
    <property type="entry name" value="MALOXRDTASE"/>
</dbReference>
<feature type="binding site" evidence="7">
    <location>
        <position position="335"/>
    </location>
    <ligand>
        <name>a divalent metal cation</name>
        <dbReference type="ChEBI" id="CHEBI:60240"/>
    </ligand>
</feature>
<dbReference type="SUPFAM" id="SSF53223">
    <property type="entry name" value="Aminoacid dehydrogenase-like, N-terminal domain"/>
    <property type="match status" value="1"/>
</dbReference>
<feature type="active site" description="Proton donor" evidence="5">
    <location>
        <position position="192"/>
    </location>
</feature>
<dbReference type="CDD" id="cd05312">
    <property type="entry name" value="NAD_bind_1_malic_enz"/>
    <property type="match status" value="1"/>
</dbReference>
<dbReference type="Gene3D" id="3.40.50.720">
    <property type="entry name" value="NAD(P)-binding Rossmann-like Domain"/>
    <property type="match status" value="1"/>
</dbReference>
<dbReference type="Gene3D" id="3.40.50.10380">
    <property type="entry name" value="Malic enzyme, N-terminal domain"/>
    <property type="match status" value="1"/>
</dbReference>
<dbReference type="PANTHER" id="PTHR23406">
    <property type="entry name" value="MALIC ENZYME-RELATED"/>
    <property type="match status" value="1"/>
</dbReference>
<comment type="similarity">
    <text evidence="2 8">Belongs to the malic enzymes family.</text>
</comment>
<evidence type="ECO:0000256" key="5">
    <source>
        <dbReference type="PIRSR" id="PIRSR000106-1"/>
    </source>
</evidence>
<dbReference type="Pfam" id="PF03949">
    <property type="entry name" value="Malic_M"/>
    <property type="match status" value="1"/>
</dbReference>
<feature type="binding site" evidence="6">
    <location>
        <position position="245"/>
    </location>
    <ligand>
        <name>(S)-malate</name>
        <dbReference type="ChEBI" id="CHEBI:15589"/>
    </ligand>
</feature>
<dbReference type="GO" id="GO:0051287">
    <property type="term" value="F:NAD binding"/>
    <property type="evidence" value="ECO:0007669"/>
    <property type="project" value="InterPro"/>
</dbReference>
<dbReference type="Proteomes" id="UP001209878">
    <property type="component" value="Unassembled WGS sequence"/>
</dbReference>
<dbReference type="PANTHER" id="PTHR23406:SF90">
    <property type="entry name" value="MALIC ENZYME-RELATED"/>
    <property type="match status" value="1"/>
</dbReference>
<dbReference type="InterPro" id="IPR037062">
    <property type="entry name" value="Malic_N_dom_sf"/>
</dbReference>
<dbReference type="InterPro" id="IPR015884">
    <property type="entry name" value="Malic_enzyme_CS"/>
</dbReference>
<sequence length="655" mass="73498">MYQAFRERQLQYRQAHLLALDGQAKTTDTENRTWEDGNSMKEDGVNKSCVDNEDPHEYQSANLKITGIRTLRSPHVYKDKNSTPMDISEHNPNDCVQLRVLTASKLHVMADPAVYKGRAFSLKERQLLGIHGLLPPSILTQDQQVFIVMQNFYRWDSDLDRYIYLMGLQDRNEKLFYRVIAENVELMMPVIYTPTVGLACQKYGLIFRKPRGLFITIQDKGHIYEILCNWPEQDVKAVVVTDGERILGLGDLGAYGMGIPVGKLALYTACAGVKPHTCLPITLDVGTNRESLIKDPLYIGLRQKRTTGPMYDEFIDEFMAAIVRRYGQNTLIQFEDFGNHNAFRFLEKYRNMYCTFNDDIQGTAAVTVAGMISCMKVTGKKMCENTFLFQGAGEAAIGIANLLVMSMEEDGMATEDAVSRIWMVDSKGLIVKDRPTGGITSQKERFAQDHAPVNSLEEAVASIKPTAIIGVAAVAGAFTERIIRDMARFNEHPIIFALSNPTSKAECTAEQAYTFTEGRCIFASGSPFNPVKYNDKTFYPGQGNNAYIFPGVAMGITLCGVRHIPEGIFLKAAEVLASLVTKADLDEGRVYPSLGKIFQVSVLIAIKVATYVYEQKLASHYPEPVDKELFVRSHLYETEYESFIPDTYDWPESSL</sequence>
<dbReference type="AlphaFoldDB" id="A0AAD9KBC1"/>
<evidence type="ECO:0000313" key="12">
    <source>
        <dbReference type="Proteomes" id="UP001209878"/>
    </source>
</evidence>
<dbReference type="PIRSF" id="PIRSF000106">
    <property type="entry name" value="ME"/>
    <property type="match status" value="1"/>
</dbReference>